<evidence type="ECO:0008006" key="10">
    <source>
        <dbReference type="Google" id="ProtNLM"/>
    </source>
</evidence>
<evidence type="ECO:0000256" key="1">
    <source>
        <dbReference type="ARBA" id="ARBA00004123"/>
    </source>
</evidence>
<protein>
    <recommendedName>
        <fullName evidence="10">Sister chromatid cohesion protein</fullName>
    </recommendedName>
</protein>
<keyword evidence="6" id="KW-0539">Nucleus</keyword>
<dbReference type="InterPro" id="IPR011989">
    <property type="entry name" value="ARM-like"/>
</dbReference>
<comment type="subcellular location">
    <subcellularLocation>
        <location evidence="1">Nucleus</location>
    </subcellularLocation>
</comment>
<keyword evidence="7" id="KW-0131">Cell cycle</keyword>
<evidence type="ECO:0000256" key="3">
    <source>
        <dbReference type="ARBA" id="ARBA00022763"/>
    </source>
</evidence>
<feature type="non-terminal residue" evidence="8">
    <location>
        <position position="1092"/>
    </location>
</feature>
<dbReference type="GO" id="GO:0007064">
    <property type="term" value="P:mitotic sister chromatid cohesion"/>
    <property type="evidence" value="ECO:0000318"/>
    <property type="project" value="GO_Central"/>
</dbReference>
<dbReference type="GO" id="GO:0005634">
    <property type="term" value="C:nucleus"/>
    <property type="evidence" value="ECO:0000318"/>
    <property type="project" value="GO_Central"/>
</dbReference>
<evidence type="ECO:0000256" key="6">
    <source>
        <dbReference type="ARBA" id="ARBA00023242"/>
    </source>
</evidence>
<dbReference type="Proteomes" id="UP000030748">
    <property type="component" value="Unassembled WGS sequence"/>
</dbReference>
<dbReference type="CDD" id="cd19953">
    <property type="entry name" value="PDS5"/>
    <property type="match status" value="1"/>
</dbReference>
<name>A0A022Q4S4_ERYGU</name>
<dbReference type="InterPro" id="IPR039776">
    <property type="entry name" value="Pds5"/>
</dbReference>
<dbReference type="STRING" id="4155.A0A022Q4S4"/>
<evidence type="ECO:0000313" key="8">
    <source>
        <dbReference type="EMBL" id="EYU22961.1"/>
    </source>
</evidence>
<keyword evidence="5" id="KW-0234">DNA repair</keyword>
<dbReference type="SUPFAM" id="SSF48371">
    <property type="entry name" value="ARM repeat"/>
    <property type="match status" value="1"/>
</dbReference>
<dbReference type="Gene3D" id="1.25.10.10">
    <property type="entry name" value="Leucine-rich Repeat Variant"/>
    <property type="match status" value="1"/>
</dbReference>
<keyword evidence="3" id="KW-0227">DNA damage</keyword>
<dbReference type="EMBL" id="KI632191">
    <property type="protein sequence ID" value="EYU22961.1"/>
    <property type="molecule type" value="Genomic_DNA"/>
</dbReference>
<keyword evidence="9" id="KW-1185">Reference proteome</keyword>
<keyword evidence="2" id="KW-0132">Cell division</keyword>
<reference evidence="8 9" key="1">
    <citation type="journal article" date="2013" name="Proc. Natl. Acad. Sci. U.S.A.">
        <title>Fine-scale variation in meiotic recombination in Mimulus inferred from population shotgun sequencing.</title>
        <authorList>
            <person name="Hellsten U."/>
            <person name="Wright K.M."/>
            <person name="Jenkins J."/>
            <person name="Shu S."/>
            <person name="Yuan Y."/>
            <person name="Wessler S.R."/>
            <person name="Schmutz J."/>
            <person name="Willis J.H."/>
            <person name="Rokhsar D.S."/>
        </authorList>
    </citation>
    <scope>NUCLEOTIDE SEQUENCE [LARGE SCALE GENOMIC DNA]</scope>
    <source>
        <strain evidence="9">cv. DUN x IM62</strain>
    </source>
</reference>
<dbReference type="GO" id="GO:0000785">
    <property type="term" value="C:chromatin"/>
    <property type="evidence" value="ECO:0000318"/>
    <property type="project" value="GO_Central"/>
</dbReference>
<evidence type="ECO:0000256" key="2">
    <source>
        <dbReference type="ARBA" id="ARBA00022618"/>
    </source>
</evidence>
<dbReference type="GO" id="GO:0140670">
    <property type="term" value="F:cohesin unloader activity"/>
    <property type="evidence" value="ECO:0000318"/>
    <property type="project" value="GO_Central"/>
</dbReference>
<evidence type="ECO:0000256" key="7">
    <source>
        <dbReference type="ARBA" id="ARBA00023306"/>
    </source>
</evidence>
<dbReference type="GO" id="GO:0051301">
    <property type="term" value="P:cell division"/>
    <property type="evidence" value="ECO:0007669"/>
    <property type="project" value="UniProtKB-KW"/>
</dbReference>
<dbReference type="PANTHER" id="PTHR12663">
    <property type="entry name" value="ANDROGEN INDUCED INHIBITOR OF PROLIFERATION AS3 / PDS5-RELATED"/>
    <property type="match status" value="1"/>
</dbReference>
<gene>
    <name evidence="8" type="ORF">MIMGU_mgv1a019419mg</name>
</gene>
<dbReference type="InterPro" id="IPR016024">
    <property type="entry name" value="ARM-type_fold"/>
</dbReference>
<organism evidence="8 9">
    <name type="scientific">Erythranthe guttata</name>
    <name type="common">Yellow monkey flower</name>
    <name type="synonym">Mimulus guttatus</name>
    <dbReference type="NCBI Taxonomy" id="4155"/>
    <lineage>
        <taxon>Eukaryota</taxon>
        <taxon>Viridiplantae</taxon>
        <taxon>Streptophyta</taxon>
        <taxon>Embryophyta</taxon>
        <taxon>Tracheophyta</taxon>
        <taxon>Spermatophyta</taxon>
        <taxon>Magnoliopsida</taxon>
        <taxon>eudicotyledons</taxon>
        <taxon>Gunneridae</taxon>
        <taxon>Pentapetalae</taxon>
        <taxon>asterids</taxon>
        <taxon>lamiids</taxon>
        <taxon>Lamiales</taxon>
        <taxon>Phrymaceae</taxon>
        <taxon>Erythranthe</taxon>
    </lineage>
</organism>
<evidence type="ECO:0000256" key="5">
    <source>
        <dbReference type="ARBA" id="ARBA00023204"/>
    </source>
</evidence>
<accession>A0A022Q4S4</accession>
<dbReference type="GO" id="GO:0035825">
    <property type="term" value="P:homologous recombination"/>
    <property type="evidence" value="ECO:0007669"/>
    <property type="project" value="UniProtKB-ARBA"/>
</dbReference>
<evidence type="ECO:0000313" key="9">
    <source>
        <dbReference type="Proteomes" id="UP000030748"/>
    </source>
</evidence>
<evidence type="ECO:0000256" key="4">
    <source>
        <dbReference type="ARBA" id="ARBA00022776"/>
    </source>
</evidence>
<sequence>MAEAVTEVPEKVVARIGKQLAAYKTCPNKSIIVKLLKQAASAFGKLQQSKSLEVSVKPLSDSLVMHGLLDHKDKDVRHLVGRCLCEVLRVLAPNPDFSDAVSRDIFRFLLSMFGELVDTEHTYFSERAKMLETVAKLRFYLVMLDTGCEDLIFKMFKVFFSVDAAPDSFRLAESVIKHFGEKMEHSISQFLTSCILNRDAVDSVIKESYHEIIVEIYRIAPQLLLSVIPCLTHELLTDQVDVRIKALNLIRKLIASGPHLVLEYPNLFIELLNRFSDKSAEVRLAALSCAKTLYMTNPSGKESLKTLSAIQDRLLDNDDKVRIGAINVVCELSKINLNLTSSDLITQAAKRLRDKKVLVRRKALEKLIELYQEYCTRRAERNTLRRTEGNTLLNEHIEEIPCEVLMLCYEKDCQEFRPQSLDLVLADLFPFSLSIEEKISHWIFMFSLFKPPHLKALRTILSIKRRCLINLLICFISRRKLAVVSLLWLEIFMIQGARGYRCLFFGFISATYDVIDIFSVIVLERLMEILEVFCIDSCCVEAERKMEALVAKMASCFPDPAKAKDCFQKLKELKDNGVHSVLQQMLRKGTILDSEATKGVYFRELGDRKALSEFLLLLSKKCSLNIFGSEPVNYILNCLSGDKAEKKHLKNYQVQLLLTIISAFPSLLRGSEKQFQLLLLEREIFFNDQLVEMLAKEGYHLSIKLSDIYSSLEEICLEGTRRQAKLAVSAIATLASSSEQHIYSKLCKSLGCMAQHSVSTFEAQEKVIAHYIFEEIFQQNDVPASKDLDIFDEASNCCSSCKLKIFGLKALVRSFLPHKHTSLNRPISSLLGVILQMLQHITFFLVFSENDDAFIRLAAARSVLRLSRKWDLHISPEIFRLTILVAKENSPDIRRSFAQKINKLLKNHAVPGRYACAFSFVALDPLEDLRSDALKYLEEFVREYSKGVQIQEITTMQGAANHPLYLVVFLIHVLAHDPNFPAPDCRDEKTYAQFLSPLFVTVQALVNEHLVQSDVTLNSNASLYLRSIFSAIKKAEDAIDDQMTPKLHLLAEVGICILNSLNTNNTGFPHAPGLILLPSSLYKIGPSKMREA</sequence>
<dbReference type="PANTHER" id="PTHR12663:SF50">
    <property type="entry name" value="SISTER CHROMATID COHESION PROTEIN PDS5 HOMOLOG B"/>
    <property type="match status" value="1"/>
</dbReference>
<dbReference type="GO" id="GO:0006281">
    <property type="term" value="P:DNA repair"/>
    <property type="evidence" value="ECO:0007669"/>
    <property type="project" value="UniProtKB-KW"/>
</dbReference>
<dbReference type="Pfam" id="PF20168">
    <property type="entry name" value="PDS5"/>
    <property type="match status" value="1"/>
</dbReference>
<dbReference type="AlphaFoldDB" id="A0A022Q4S4"/>
<proteinExistence type="predicted"/>
<keyword evidence="4" id="KW-0498">Mitosis</keyword>